<keyword evidence="4" id="KW-0547">Nucleotide-binding</keyword>
<keyword evidence="5 10" id="KW-0418">Kinase</keyword>
<keyword evidence="3" id="KW-0808">Transferase</keyword>
<dbReference type="GO" id="GO:0016114">
    <property type="term" value="P:terpenoid biosynthetic process"/>
    <property type="evidence" value="ECO:0007669"/>
    <property type="project" value="InterPro"/>
</dbReference>
<evidence type="ECO:0000256" key="5">
    <source>
        <dbReference type="ARBA" id="ARBA00022777"/>
    </source>
</evidence>
<evidence type="ECO:0000256" key="3">
    <source>
        <dbReference type="ARBA" id="ARBA00022679"/>
    </source>
</evidence>
<dbReference type="Gene3D" id="3.30.70.890">
    <property type="entry name" value="GHMP kinase, C-terminal domain"/>
    <property type="match status" value="1"/>
</dbReference>
<reference evidence="10" key="2">
    <citation type="journal article" date="2008" name="Curr. Biol.">
        <title>Chromatophore genome sequence of Paulinella sheds light on acquisition of photosynthesis by eukaryotes.</title>
        <authorList>
            <person name="Nowack E.C.M."/>
            <person name="Melkonian M."/>
            <person name="Gloeckner G."/>
        </authorList>
    </citation>
    <scope>NUCLEOTIDE SEQUENCE [LARGE SCALE GENOMIC DNA]</scope>
</reference>
<dbReference type="InterPro" id="IPR014721">
    <property type="entry name" value="Ribsml_uS5_D2-typ_fold_subgr"/>
</dbReference>
<dbReference type="InterPro" id="IPR013750">
    <property type="entry name" value="GHMP_kinase_C_dom"/>
</dbReference>
<name>B1X421_PAUCH</name>
<dbReference type="InterPro" id="IPR020568">
    <property type="entry name" value="Ribosomal_Su5_D2-typ_SF"/>
</dbReference>
<comment type="similarity">
    <text evidence="1">Belongs to the GHMP kinase family. IspE subfamily.</text>
</comment>
<dbReference type="InterPro" id="IPR006204">
    <property type="entry name" value="GHMP_kinase_N_dom"/>
</dbReference>
<keyword evidence="6" id="KW-0067">ATP-binding</keyword>
<dbReference type="Gene3D" id="3.30.230.10">
    <property type="match status" value="1"/>
</dbReference>
<dbReference type="GO" id="GO:0050515">
    <property type="term" value="F:4-(cytidine 5'-diphospho)-2-C-methyl-D-erythritol kinase activity"/>
    <property type="evidence" value="ECO:0007669"/>
    <property type="project" value="UniProtKB-EC"/>
</dbReference>
<dbReference type="PANTHER" id="PTHR43527:SF2">
    <property type="entry name" value="4-DIPHOSPHOCYTIDYL-2-C-METHYL-D-ERYTHRITOL KINASE, CHLOROPLASTIC"/>
    <property type="match status" value="1"/>
</dbReference>
<dbReference type="HAMAP" id="MF_00061">
    <property type="entry name" value="IspE"/>
    <property type="match status" value="1"/>
</dbReference>
<dbReference type="EMBL" id="CP000815">
    <property type="protein sequence ID" value="ACB42690.1"/>
    <property type="molecule type" value="Genomic_DNA"/>
</dbReference>
<dbReference type="SUPFAM" id="SSF55060">
    <property type="entry name" value="GHMP Kinase, C-terminal domain"/>
    <property type="match status" value="1"/>
</dbReference>
<dbReference type="EC" id="2.7.1.148" evidence="2"/>
<dbReference type="AlphaFoldDB" id="B1X421"/>
<reference evidence="10" key="1">
    <citation type="submission" date="2007-08" db="EMBL/GenBank/DDBJ databases">
        <authorList>
            <person name="Gloeckner G."/>
            <person name="Nowack E."/>
            <person name="Melkonian M."/>
        </authorList>
    </citation>
    <scope>NUCLEOTIDE SEQUENCE</scope>
</reference>
<dbReference type="GO" id="GO:0005524">
    <property type="term" value="F:ATP binding"/>
    <property type="evidence" value="ECO:0007669"/>
    <property type="project" value="UniProtKB-KW"/>
</dbReference>
<evidence type="ECO:0000256" key="4">
    <source>
        <dbReference type="ARBA" id="ARBA00022741"/>
    </source>
</evidence>
<dbReference type="RefSeq" id="YP_002048900.1">
    <property type="nucleotide sequence ID" value="NC_011087.1"/>
</dbReference>
<accession>B1X421</accession>
<evidence type="ECO:0000256" key="7">
    <source>
        <dbReference type="ARBA" id="ARBA00032554"/>
    </source>
</evidence>
<feature type="domain" description="GHMP kinase N-terminal" evidence="8">
    <location>
        <begin position="71"/>
        <end position="150"/>
    </location>
</feature>
<evidence type="ECO:0000259" key="8">
    <source>
        <dbReference type="Pfam" id="PF00288"/>
    </source>
</evidence>
<evidence type="ECO:0000256" key="6">
    <source>
        <dbReference type="ARBA" id="ARBA00022840"/>
    </source>
</evidence>
<evidence type="ECO:0000256" key="1">
    <source>
        <dbReference type="ARBA" id="ARBA00009684"/>
    </source>
</evidence>
<dbReference type="InterPro" id="IPR036554">
    <property type="entry name" value="GHMP_kinase_C_sf"/>
</dbReference>
<protein>
    <recommendedName>
        <fullName evidence="2">4-(cytidine 5'-diphospho)-2-C-methyl-D-erythritol kinase</fullName>
        <ecNumber evidence="2">2.7.1.148</ecNumber>
    </recommendedName>
    <alternativeName>
        <fullName evidence="7">4-(cytidine-5'-diphospho)-2-C-methyl-D-erythritol kinase</fullName>
    </alternativeName>
</protein>
<dbReference type="InterPro" id="IPR004424">
    <property type="entry name" value="IspE"/>
</dbReference>
<keyword evidence="10" id="KW-0934">Plastid</keyword>
<dbReference type="GeneID" id="6481619"/>
<dbReference type="PIRSF" id="PIRSF010376">
    <property type="entry name" value="IspE"/>
    <property type="match status" value="1"/>
</dbReference>
<dbReference type="SUPFAM" id="SSF54211">
    <property type="entry name" value="Ribosomal protein S5 domain 2-like"/>
    <property type="match status" value="1"/>
</dbReference>
<proteinExistence type="inferred from homology"/>
<gene>
    <name evidence="10" type="ordered locus">PCC_0241</name>
</gene>
<dbReference type="Pfam" id="PF00288">
    <property type="entry name" value="GHMP_kinases_N"/>
    <property type="match status" value="1"/>
</dbReference>
<dbReference type="PANTHER" id="PTHR43527">
    <property type="entry name" value="4-DIPHOSPHOCYTIDYL-2-C-METHYL-D-ERYTHRITOL KINASE, CHLOROPLASTIC"/>
    <property type="match status" value="1"/>
</dbReference>
<evidence type="ECO:0000313" key="10">
    <source>
        <dbReference type="EMBL" id="ACB42690.1"/>
    </source>
</evidence>
<dbReference type="NCBIfam" id="TIGR00154">
    <property type="entry name" value="ispE"/>
    <property type="match status" value="1"/>
</dbReference>
<evidence type="ECO:0000259" key="9">
    <source>
        <dbReference type="Pfam" id="PF08544"/>
    </source>
</evidence>
<organism evidence="10">
    <name type="scientific">Paulinella chromatophora</name>
    <dbReference type="NCBI Taxonomy" id="39717"/>
    <lineage>
        <taxon>Eukaryota</taxon>
        <taxon>Sar</taxon>
        <taxon>Rhizaria</taxon>
        <taxon>Cercozoa</taxon>
        <taxon>Imbricatea</taxon>
        <taxon>Silicofilosea</taxon>
        <taxon>Euglyphida</taxon>
        <taxon>Paulinellidae</taxon>
        <taxon>Paulinella</taxon>
    </lineage>
</organism>
<feature type="domain" description="GHMP kinase C-terminal" evidence="9">
    <location>
        <begin position="233"/>
        <end position="297"/>
    </location>
</feature>
<evidence type="ECO:0000256" key="2">
    <source>
        <dbReference type="ARBA" id="ARBA00012052"/>
    </source>
</evidence>
<geneLocation type="organellar chromatophore" evidence="10"/>
<dbReference type="Pfam" id="PF08544">
    <property type="entry name" value="GHMP_kinases_C"/>
    <property type="match status" value="1"/>
</dbReference>
<sequence>MFLSQFPLKVSSPAKINLHLEILGRRPDGFHELAMVMQSIDLSDTLFFQHTTEDTINLTCNYSELPTNNTNLIIRAAELLKSHSKLFELGAIIYLNKRIPIGAGLAGGSSNGAAALVGLNRLWNLGYSPDQLMSFAAELGSDMPFTMKGGTLICFGRGEKVEPAPYTNSVRIGMAVLVIKDPTLSISTPWAFNRYMELYSGDYLTRELDFSKRRQFLRESRLIAALSKSNLFPPIQNDLQKVLESSHTSINEGLELLKTANQNLAVAMSGSGPSLFALFQTLELAQLAQYKLAESFKRQGYESWCSALLPNGICIEEANDNE</sequence>